<dbReference type="Proteomes" id="UP000823824">
    <property type="component" value="Unassembled WGS sequence"/>
</dbReference>
<gene>
    <name evidence="3" type="ORF">H9787_00965</name>
</gene>
<reference evidence="3" key="1">
    <citation type="journal article" date="2021" name="PeerJ">
        <title>Extensive microbial diversity within the chicken gut microbiome revealed by metagenomics and culture.</title>
        <authorList>
            <person name="Gilroy R."/>
            <person name="Ravi A."/>
            <person name="Getino M."/>
            <person name="Pursley I."/>
            <person name="Horton D.L."/>
            <person name="Alikhan N.F."/>
            <person name="Baker D."/>
            <person name="Gharbi K."/>
            <person name="Hall N."/>
            <person name="Watson M."/>
            <person name="Adriaenssens E.M."/>
            <person name="Foster-Nyarko E."/>
            <person name="Jarju S."/>
            <person name="Secka A."/>
            <person name="Antonio M."/>
            <person name="Oren A."/>
            <person name="Chaudhuri R.R."/>
            <person name="La Ragione R."/>
            <person name="Hildebrand F."/>
            <person name="Pallen M.J."/>
        </authorList>
    </citation>
    <scope>NUCLEOTIDE SEQUENCE</scope>
    <source>
        <strain evidence="3">ChiBcec18-1249</strain>
    </source>
</reference>
<keyword evidence="2" id="KW-0472">Membrane</keyword>
<sequence>MKSNRRQKAVYIALCVLAAIVVWVFVDNFGNNGGPVMHTKWFRDVPVTYTGETVLTERGFMLLEEDTVSTVDLEMEGTLVDLALLDKDYIRVTVDLSNVSRTGVQTASSVIYGYTEEYFRQNITVSDRTPSTITINVAELYHKTVDVRCELTGNVAEGYSAGELQISPTEIEVRGDQADVDAVSYAKVTLDLGQDATSTVTGDLPVQFYDENDQLLEDTSLQTTEETIQVTLPVYVTRELMLTMDFQESAGARLDNVTWRIAPETILVSGPAEVLNGMDSIVLDEFDLASLGSTTNYSYAIPIPEGCENLSGVTRATLQISFNDLQRTTVTATNFILTNAPEGRDVDLLTEQLEISIFGTSEDVAAITADNILVTVDLSDFGSAVGTYTVPAEVTVVGRDVGVSGGPYRVRLTISEQTADAPAEPDTPAEETPSTGDETT</sequence>
<dbReference type="AlphaFoldDB" id="A0A9D2RQT0"/>
<feature type="compositionally biased region" description="Low complexity" evidence="1">
    <location>
        <begin position="418"/>
        <end position="433"/>
    </location>
</feature>
<evidence type="ECO:0000256" key="1">
    <source>
        <dbReference type="SAM" id="MobiDB-lite"/>
    </source>
</evidence>
<dbReference type="Gene3D" id="2.170.120.40">
    <property type="entry name" value="YbbR-like domain"/>
    <property type="match status" value="1"/>
</dbReference>
<dbReference type="Gene3D" id="2.170.120.30">
    <property type="match status" value="2"/>
</dbReference>
<keyword evidence="2" id="KW-0812">Transmembrane</keyword>
<evidence type="ECO:0000313" key="3">
    <source>
        <dbReference type="EMBL" id="HJB12263.1"/>
    </source>
</evidence>
<feature type="transmembrane region" description="Helical" evidence="2">
    <location>
        <begin position="9"/>
        <end position="26"/>
    </location>
</feature>
<protein>
    <recommendedName>
        <fullName evidence="5">YbbR-like protein</fullName>
    </recommendedName>
</protein>
<accession>A0A9D2RQT0</accession>
<dbReference type="InterPro" id="IPR012505">
    <property type="entry name" value="YbbR"/>
</dbReference>
<dbReference type="PANTHER" id="PTHR37804:SF1">
    <property type="entry name" value="CDAA REGULATORY PROTEIN CDAR"/>
    <property type="match status" value="1"/>
</dbReference>
<name>A0A9D2RQT0_9FIRM</name>
<dbReference type="PANTHER" id="PTHR37804">
    <property type="entry name" value="CDAA REGULATORY PROTEIN CDAR"/>
    <property type="match status" value="1"/>
</dbReference>
<evidence type="ECO:0000256" key="2">
    <source>
        <dbReference type="SAM" id="Phobius"/>
    </source>
</evidence>
<dbReference type="Pfam" id="PF07949">
    <property type="entry name" value="YbbR"/>
    <property type="match status" value="1"/>
</dbReference>
<proteinExistence type="predicted"/>
<feature type="region of interest" description="Disordered" evidence="1">
    <location>
        <begin position="416"/>
        <end position="440"/>
    </location>
</feature>
<evidence type="ECO:0000313" key="4">
    <source>
        <dbReference type="Proteomes" id="UP000823824"/>
    </source>
</evidence>
<comment type="caution">
    <text evidence="3">The sequence shown here is derived from an EMBL/GenBank/DDBJ whole genome shotgun (WGS) entry which is preliminary data.</text>
</comment>
<evidence type="ECO:0008006" key="5">
    <source>
        <dbReference type="Google" id="ProtNLM"/>
    </source>
</evidence>
<dbReference type="InterPro" id="IPR053154">
    <property type="entry name" value="c-di-AMP_regulator"/>
</dbReference>
<reference evidence="3" key="2">
    <citation type="submission" date="2021-04" db="EMBL/GenBank/DDBJ databases">
        <authorList>
            <person name="Gilroy R."/>
        </authorList>
    </citation>
    <scope>NUCLEOTIDE SEQUENCE</scope>
    <source>
        <strain evidence="3">ChiBcec18-1249</strain>
    </source>
</reference>
<organism evidence="3 4">
    <name type="scientific">Candidatus Oscillibacter excrementigallinarum</name>
    <dbReference type="NCBI Taxonomy" id="2838716"/>
    <lineage>
        <taxon>Bacteria</taxon>
        <taxon>Bacillati</taxon>
        <taxon>Bacillota</taxon>
        <taxon>Clostridia</taxon>
        <taxon>Eubacteriales</taxon>
        <taxon>Oscillospiraceae</taxon>
        <taxon>Oscillibacter</taxon>
    </lineage>
</organism>
<keyword evidence="2" id="KW-1133">Transmembrane helix</keyword>
<dbReference type="EMBL" id="DWZJ01000007">
    <property type="protein sequence ID" value="HJB12263.1"/>
    <property type="molecule type" value="Genomic_DNA"/>
</dbReference>